<dbReference type="EC" id="2.7.1.180" evidence="1 10"/>
<comment type="cofactor">
    <cofactor evidence="11">
        <name>Mg(2+)</name>
        <dbReference type="ChEBI" id="CHEBI:18420"/>
    </cofactor>
    <cofactor evidence="11">
        <name>Mn(2+)</name>
        <dbReference type="ChEBI" id="CHEBI:29035"/>
    </cofactor>
    <text evidence="11">Magnesium. Can also use manganese.</text>
</comment>
<keyword evidence="7 10" id="KW-0460">Magnesium</keyword>
<evidence type="ECO:0000313" key="12">
    <source>
        <dbReference type="EMBL" id="HIS46541.1"/>
    </source>
</evidence>
<organism evidence="12 13">
    <name type="scientific">Candidatus Scybalocola faecigallinarum</name>
    <dbReference type="NCBI Taxonomy" id="2840941"/>
    <lineage>
        <taxon>Bacteria</taxon>
        <taxon>Bacillati</taxon>
        <taxon>Bacillota</taxon>
        <taxon>Clostridia</taxon>
        <taxon>Lachnospirales</taxon>
        <taxon>Lachnospiraceae</taxon>
        <taxon>Lachnospiraceae incertae sedis</taxon>
        <taxon>Candidatus Scybalocola (ex Gilroy et al. 2021)</taxon>
    </lineage>
</organism>
<evidence type="ECO:0000256" key="11">
    <source>
        <dbReference type="PIRSR" id="PIRSR006268-2"/>
    </source>
</evidence>
<dbReference type="InterPro" id="IPR024932">
    <property type="entry name" value="ApbE"/>
</dbReference>
<dbReference type="EMBL" id="DVIT01000013">
    <property type="protein sequence ID" value="HIS46541.1"/>
    <property type="molecule type" value="Genomic_DNA"/>
</dbReference>
<dbReference type="Gene3D" id="3.10.520.10">
    <property type="entry name" value="ApbE-like domains"/>
    <property type="match status" value="1"/>
</dbReference>
<dbReference type="Proteomes" id="UP000823927">
    <property type="component" value="Unassembled WGS sequence"/>
</dbReference>
<evidence type="ECO:0000256" key="4">
    <source>
        <dbReference type="ARBA" id="ARBA00022679"/>
    </source>
</evidence>
<feature type="binding site" evidence="11">
    <location>
        <position position="283"/>
    </location>
    <ligand>
        <name>Mg(2+)</name>
        <dbReference type="ChEBI" id="CHEBI:18420"/>
    </ligand>
</feature>
<keyword evidence="6 10" id="KW-0274">FAD</keyword>
<evidence type="ECO:0000256" key="6">
    <source>
        <dbReference type="ARBA" id="ARBA00022827"/>
    </source>
</evidence>
<evidence type="ECO:0000256" key="10">
    <source>
        <dbReference type="PIRNR" id="PIRNR006268"/>
    </source>
</evidence>
<evidence type="ECO:0000256" key="2">
    <source>
        <dbReference type="ARBA" id="ARBA00016337"/>
    </source>
</evidence>
<dbReference type="PANTHER" id="PTHR30040:SF2">
    <property type="entry name" value="FAD:PROTEIN FMN TRANSFERASE"/>
    <property type="match status" value="1"/>
</dbReference>
<comment type="similarity">
    <text evidence="10">Belongs to the ApbE family.</text>
</comment>
<feature type="binding site" evidence="11">
    <location>
        <position position="287"/>
    </location>
    <ligand>
        <name>Mg(2+)</name>
        <dbReference type="ChEBI" id="CHEBI:18420"/>
    </ligand>
</feature>
<dbReference type="GO" id="GO:0046872">
    <property type="term" value="F:metal ion binding"/>
    <property type="evidence" value="ECO:0007669"/>
    <property type="project" value="UniProtKB-UniRule"/>
</dbReference>
<keyword evidence="5 10" id="KW-0479">Metal-binding</keyword>
<proteinExistence type="inferred from homology"/>
<sequence>MAALMCICFTGCGETPGASQTQIVLGTVVTVQVYGRQSQEALDGAVEAAMDRARELEQIFSVNIDSSEINYVNQNAAKAPVPVSDDFYTVLERSLYFARLTEGAFDPTLGKLIRLWGIGTDDARVPEPEEIAPLTGRRDYEHVLLDGQAHTVFFENDGFSLDFGAIAKGYAADEMKELLQEDYHITSALLNLGGNIITIGNRPDGKPWTLGIADPSSPQPEENPAVTLQVTNLTFVTSGDYQRYYEAPDGTRYHHILDGSTGYPADSGLSSVTIITQCSMDADALSTASFVLGQEKAQKLLQSINGVEAVFIDTQDQITATDGIRDQLQ</sequence>
<keyword evidence="4 10" id="KW-0808">Transferase</keyword>
<dbReference type="Pfam" id="PF02424">
    <property type="entry name" value="ApbE"/>
    <property type="match status" value="1"/>
</dbReference>
<accession>A0A9D1F344</accession>
<feature type="binding site" evidence="11">
    <location>
        <position position="165"/>
    </location>
    <ligand>
        <name>Mg(2+)</name>
        <dbReference type="ChEBI" id="CHEBI:18420"/>
    </ligand>
</feature>
<evidence type="ECO:0000256" key="9">
    <source>
        <dbReference type="ARBA" id="ARBA00048540"/>
    </source>
</evidence>
<dbReference type="PIRSF" id="PIRSF006268">
    <property type="entry name" value="ApbE"/>
    <property type="match status" value="1"/>
</dbReference>
<evidence type="ECO:0000256" key="5">
    <source>
        <dbReference type="ARBA" id="ARBA00022723"/>
    </source>
</evidence>
<gene>
    <name evidence="12" type="ORF">IAB46_03100</name>
</gene>
<reference evidence="12" key="2">
    <citation type="journal article" date="2021" name="PeerJ">
        <title>Extensive microbial diversity within the chicken gut microbiome revealed by metagenomics and culture.</title>
        <authorList>
            <person name="Gilroy R."/>
            <person name="Ravi A."/>
            <person name="Getino M."/>
            <person name="Pursley I."/>
            <person name="Horton D.L."/>
            <person name="Alikhan N.F."/>
            <person name="Baker D."/>
            <person name="Gharbi K."/>
            <person name="Hall N."/>
            <person name="Watson M."/>
            <person name="Adriaenssens E.M."/>
            <person name="Foster-Nyarko E."/>
            <person name="Jarju S."/>
            <person name="Secka A."/>
            <person name="Antonio M."/>
            <person name="Oren A."/>
            <person name="Chaudhuri R.R."/>
            <person name="La Ragione R."/>
            <person name="Hildebrand F."/>
            <person name="Pallen M.J."/>
        </authorList>
    </citation>
    <scope>NUCLEOTIDE SEQUENCE</scope>
    <source>
        <strain evidence="12">CHK178-757</strain>
    </source>
</reference>
<dbReference type="GO" id="GO:0016740">
    <property type="term" value="F:transferase activity"/>
    <property type="evidence" value="ECO:0007669"/>
    <property type="project" value="UniProtKB-UniRule"/>
</dbReference>
<reference evidence="12" key="1">
    <citation type="submission" date="2020-10" db="EMBL/GenBank/DDBJ databases">
        <authorList>
            <person name="Gilroy R."/>
        </authorList>
    </citation>
    <scope>NUCLEOTIDE SEQUENCE</scope>
    <source>
        <strain evidence="12">CHK178-757</strain>
    </source>
</reference>
<dbReference type="PANTHER" id="PTHR30040">
    <property type="entry name" value="THIAMINE BIOSYNTHESIS LIPOPROTEIN APBE"/>
    <property type="match status" value="1"/>
</dbReference>
<comment type="caution">
    <text evidence="12">The sequence shown here is derived from an EMBL/GenBank/DDBJ whole genome shotgun (WGS) entry which is preliminary data.</text>
</comment>
<evidence type="ECO:0000256" key="1">
    <source>
        <dbReference type="ARBA" id="ARBA00011955"/>
    </source>
</evidence>
<dbReference type="SUPFAM" id="SSF143631">
    <property type="entry name" value="ApbE-like"/>
    <property type="match status" value="1"/>
</dbReference>
<evidence type="ECO:0000256" key="8">
    <source>
        <dbReference type="ARBA" id="ARBA00031306"/>
    </source>
</evidence>
<evidence type="ECO:0000256" key="7">
    <source>
        <dbReference type="ARBA" id="ARBA00022842"/>
    </source>
</evidence>
<keyword evidence="3 10" id="KW-0285">Flavoprotein</keyword>
<name>A0A9D1F344_9FIRM</name>
<comment type="catalytic activity">
    <reaction evidence="9 10">
        <text>L-threonyl-[protein] + FAD = FMN-L-threonyl-[protein] + AMP + H(+)</text>
        <dbReference type="Rhea" id="RHEA:36847"/>
        <dbReference type="Rhea" id="RHEA-COMP:11060"/>
        <dbReference type="Rhea" id="RHEA-COMP:11061"/>
        <dbReference type="ChEBI" id="CHEBI:15378"/>
        <dbReference type="ChEBI" id="CHEBI:30013"/>
        <dbReference type="ChEBI" id="CHEBI:57692"/>
        <dbReference type="ChEBI" id="CHEBI:74257"/>
        <dbReference type="ChEBI" id="CHEBI:456215"/>
        <dbReference type="EC" id="2.7.1.180"/>
    </reaction>
</comment>
<protein>
    <recommendedName>
        <fullName evidence="2 10">FAD:protein FMN transferase</fullName>
        <ecNumber evidence="1 10">2.7.1.180</ecNumber>
    </recommendedName>
    <alternativeName>
        <fullName evidence="8 10">Flavin transferase</fullName>
    </alternativeName>
</protein>
<dbReference type="AlphaFoldDB" id="A0A9D1F344"/>
<evidence type="ECO:0000313" key="13">
    <source>
        <dbReference type="Proteomes" id="UP000823927"/>
    </source>
</evidence>
<evidence type="ECO:0000256" key="3">
    <source>
        <dbReference type="ARBA" id="ARBA00022630"/>
    </source>
</evidence>
<dbReference type="InterPro" id="IPR003374">
    <property type="entry name" value="ApbE-like_sf"/>
</dbReference>